<name>A0A2H5QWG4_CITUN</name>
<evidence type="ECO:0000313" key="9">
    <source>
        <dbReference type="Proteomes" id="UP000236630"/>
    </source>
</evidence>
<dbReference type="SUPFAM" id="SSF52540">
    <property type="entry name" value="P-loop containing nucleoside triphosphate hydrolases"/>
    <property type="match status" value="1"/>
</dbReference>
<dbReference type="InterPro" id="IPR036388">
    <property type="entry name" value="WH-like_DNA-bd_sf"/>
</dbReference>
<dbReference type="SMART" id="SM00382">
    <property type="entry name" value="AAA"/>
    <property type="match status" value="1"/>
</dbReference>
<evidence type="ECO:0000256" key="2">
    <source>
        <dbReference type="ARBA" id="ARBA00022614"/>
    </source>
</evidence>
<dbReference type="InterPro" id="IPR055414">
    <property type="entry name" value="LRR_R13L4/SHOC2-like"/>
</dbReference>
<dbReference type="PRINTS" id="PR00364">
    <property type="entry name" value="DISEASERSIST"/>
</dbReference>
<dbReference type="AlphaFoldDB" id="A0A2H5QWG4"/>
<comment type="caution">
    <text evidence="8">The sequence shown here is derived from an EMBL/GenBank/DDBJ whole genome shotgun (WGS) entry which is preliminary data.</text>
</comment>
<dbReference type="FunFam" id="1.10.8.430:FF:000003">
    <property type="entry name" value="Probable disease resistance protein At5g66910"/>
    <property type="match status" value="1"/>
</dbReference>
<dbReference type="Pfam" id="PF23598">
    <property type="entry name" value="LRR_14"/>
    <property type="match status" value="1"/>
</dbReference>
<protein>
    <recommendedName>
        <fullName evidence="7">AAA+ ATPase domain-containing protein</fullName>
    </recommendedName>
</protein>
<keyword evidence="6" id="KW-0067">ATP-binding</keyword>
<organism evidence="8 9">
    <name type="scientific">Citrus unshiu</name>
    <name type="common">Satsuma mandarin</name>
    <name type="synonym">Citrus nobilis var. unshiu</name>
    <dbReference type="NCBI Taxonomy" id="55188"/>
    <lineage>
        <taxon>Eukaryota</taxon>
        <taxon>Viridiplantae</taxon>
        <taxon>Streptophyta</taxon>
        <taxon>Embryophyta</taxon>
        <taxon>Tracheophyta</taxon>
        <taxon>Spermatophyta</taxon>
        <taxon>Magnoliopsida</taxon>
        <taxon>eudicotyledons</taxon>
        <taxon>Gunneridae</taxon>
        <taxon>Pentapetalae</taxon>
        <taxon>rosids</taxon>
        <taxon>malvids</taxon>
        <taxon>Sapindales</taxon>
        <taxon>Rutaceae</taxon>
        <taxon>Aurantioideae</taxon>
        <taxon>Citrus</taxon>
    </lineage>
</organism>
<feature type="domain" description="AAA+ ATPase" evidence="7">
    <location>
        <begin position="112"/>
        <end position="247"/>
    </location>
</feature>
<dbReference type="InterPro" id="IPR027417">
    <property type="entry name" value="P-loop_NTPase"/>
</dbReference>
<gene>
    <name evidence="8" type="ORF">CUMW_268080</name>
</gene>
<dbReference type="PANTHER" id="PTHR33463:SF220">
    <property type="entry name" value="NB-ARC DOMAIN-CONTAINING PROTEIN"/>
    <property type="match status" value="1"/>
</dbReference>
<evidence type="ECO:0000256" key="3">
    <source>
        <dbReference type="ARBA" id="ARBA00022737"/>
    </source>
</evidence>
<dbReference type="InterPro" id="IPR003593">
    <property type="entry name" value="AAA+_ATPase"/>
</dbReference>
<proteinExistence type="inferred from homology"/>
<dbReference type="InterPro" id="IPR032675">
    <property type="entry name" value="LRR_dom_sf"/>
</dbReference>
<keyword evidence="9" id="KW-1185">Reference proteome</keyword>
<dbReference type="Pfam" id="PF00931">
    <property type="entry name" value="NB-ARC"/>
    <property type="match status" value="1"/>
</dbReference>
<dbReference type="PANTHER" id="PTHR33463">
    <property type="entry name" value="NB-ARC DOMAIN-CONTAINING PROTEIN-RELATED"/>
    <property type="match status" value="1"/>
</dbReference>
<evidence type="ECO:0000256" key="5">
    <source>
        <dbReference type="ARBA" id="ARBA00022821"/>
    </source>
</evidence>
<keyword evidence="3" id="KW-0677">Repeat</keyword>
<reference evidence="8 9" key="1">
    <citation type="journal article" date="2017" name="Front. Genet.">
        <title>Draft sequencing of the heterozygous diploid genome of Satsuma (Citrus unshiu Marc.) using a hybrid assembly approach.</title>
        <authorList>
            <person name="Shimizu T."/>
            <person name="Tanizawa Y."/>
            <person name="Mochizuki T."/>
            <person name="Nagasaki H."/>
            <person name="Yoshioka T."/>
            <person name="Toyoda A."/>
            <person name="Fujiyama A."/>
            <person name="Kaminuma E."/>
            <person name="Nakamura Y."/>
        </authorList>
    </citation>
    <scope>NUCLEOTIDE SEQUENCE [LARGE SCALE GENOMIC DNA]</scope>
    <source>
        <strain evidence="9">cv. Miyagawa wase</strain>
    </source>
</reference>
<dbReference type="InterPro" id="IPR050905">
    <property type="entry name" value="Plant_NBS-LRR"/>
</dbReference>
<dbReference type="Gene3D" id="3.40.50.300">
    <property type="entry name" value="P-loop containing nucleotide triphosphate hydrolases"/>
    <property type="match status" value="1"/>
</dbReference>
<sequence>MRRLAQVEGWLSRVQDVEGQVQELISESHEEVEKQCLAGLCSKNYLSSYMVGRRVFKTLQVVENLRGEGDFKDVAQHQPVPKNQVDERPVAPTVVGLESTLDKVWRSLMEEQVGIVGLYGMGGVGKTTLLTLINNKFLDSPNNFDFVVWIVVSKDLQLEKIQDGIAKKIGLFDGSWNGKKIEERADKIFKKMRNKKFVLLLDDIWEPIDLAHQVGLPVPRRKSTSTKIVFTTREFEVCGQMDAHKSFKLECLDYEDAWKLFEEKVGRDILDGHPDIPGLAETVTKECGGLPLAIITVGRAMASRKTPREWEHAIDVLRSSASKFSGMEKRVYSRLKFSYDFLPSEATRFCLLYCSLFSEDYSIRIEDLIDCLICEGLLDEYDGSRARNEGHSIIRTLVHACMLEEEEGNNVKMHDVIRDMALWIASTLDKEKEKFLVLAGVGLTEAPGIGMWTEVTRMSLMQNSIRNLRESPASPRLLTLFLTSNELENVNNDFFQSMASLRVLELSRNSRLPDLPLGIPSLVPLQRLDLSMTNIESLPIELRHLVNLKCLNLEHTRCLSRIPPQVISNLKMLRVLRLFGCGSEMRQKVDSILYGGREALVEELLGLEHLNVLTISLHSFRAFERFLSSPKLQNANIPSLVLKYCYSLNSLSVVSLASLKHLQTLHLTNIYWQEFQIDYSEEVKQIRESRGFHSLQKVYISGSKFRHVTWLILAPNLKHLQISCCKDLEEIINGEKMGQVPAEAMVNLNPFARLEYLILEGLENLKSICDSSALPFPHHLKKVSVQGCPKLKKPPQQRFGTLEE</sequence>
<dbReference type="EMBL" id="BDQV01001017">
    <property type="protein sequence ID" value="GAY68939.1"/>
    <property type="molecule type" value="Genomic_DNA"/>
</dbReference>
<evidence type="ECO:0000256" key="4">
    <source>
        <dbReference type="ARBA" id="ARBA00022741"/>
    </source>
</evidence>
<evidence type="ECO:0000256" key="6">
    <source>
        <dbReference type="ARBA" id="ARBA00022840"/>
    </source>
</evidence>
<dbReference type="GO" id="GO:0005524">
    <property type="term" value="F:ATP binding"/>
    <property type="evidence" value="ECO:0007669"/>
    <property type="project" value="UniProtKB-KW"/>
</dbReference>
<evidence type="ECO:0000259" key="7">
    <source>
        <dbReference type="SMART" id="SM00382"/>
    </source>
</evidence>
<comment type="similarity">
    <text evidence="1">Belongs to the disease resistance NB-LRR family.</text>
</comment>
<dbReference type="Gene3D" id="1.10.8.430">
    <property type="entry name" value="Helical domain of apoptotic protease-activating factors"/>
    <property type="match status" value="1"/>
</dbReference>
<keyword evidence="5" id="KW-0611">Plant defense</keyword>
<dbReference type="InterPro" id="IPR002182">
    <property type="entry name" value="NB-ARC"/>
</dbReference>
<dbReference type="SUPFAM" id="SSF52058">
    <property type="entry name" value="L domain-like"/>
    <property type="match status" value="1"/>
</dbReference>
<evidence type="ECO:0000313" key="8">
    <source>
        <dbReference type="EMBL" id="GAY68939.1"/>
    </source>
</evidence>
<dbReference type="FunFam" id="3.40.50.300:FF:001091">
    <property type="entry name" value="Probable disease resistance protein At1g61300"/>
    <property type="match status" value="1"/>
</dbReference>
<dbReference type="InterPro" id="IPR058922">
    <property type="entry name" value="WHD_DRP"/>
</dbReference>
<dbReference type="Pfam" id="PF23559">
    <property type="entry name" value="WHD_DRP"/>
    <property type="match status" value="1"/>
</dbReference>
<dbReference type="Gene3D" id="1.10.10.10">
    <property type="entry name" value="Winged helix-like DNA-binding domain superfamily/Winged helix DNA-binding domain"/>
    <property type="match status" value="1"/>
</dbReference>
<dbReference type="Gene3D" id="3.80.10.10">
    <property type="entry name" value="Ribonuclease Inhibitor"/>
    <property type="match status" value="2"/>
</dbReference>
<dbReference type="Proteomes" id="UP000236630">
    <property type="component" value="Unassembled WGS sequence"/>
</dbReference>
<dbReference type="GO" id="GO:0006952">
    <property type="term" value="P:defense response"/>
    <property type="evidence" value="ECO:0007669"/>
    <property type="project" value="UniProtKB-KW"/>
</dbReference>
<keyword evidence="4" id="KW-0547">Nucleotide-binding</keyword>
<accession>A0A2H5QWG4</accession>
<evidence type="ECO:0000256" key="1">
    <source>
        <dbReference type="ARBA" id="ARBA00008894"/>
    </source>
</evidence>
<keyword evidence="2" id="KW-0433">Leucine-rich repeat</keyword>
<dbReference type="FunFam" id="1.10.10.10:FF:000322">
    <property type="entry name" value="Probable disease resistance protein At1g63360"/>
    <property type="match status" value="1"/>
</dbReference>
<dbReference type="GO" id="GO:0043531">
    <property type="term" value="F:ADP binding"/>
    <property type="evidence" value="ECO:0007669"/>
    <property type="project" value="InterPro"/>
</dbReference>
<dbReference type="InterPro" id="IPR042197">
    <property type="entry name" value="Apaf_helical"/>
</dbReference>